<organism evidence="1 2">
    <name type="scientific">Vaccinium darrowii</name>
    <dbReference type="NCBI Taxonomy" id="229202"/>
    <lineage>
        <taxon>Eukaryota</taxon>
        <taxon>Viridiplantae</taxon>
        <taxon>Streptophyta</taxon>
        <taxon>Embryophyta</taxon>
        <taxon>Tracheophyta</taxon>
        <taxon>Spermatophyta</taxon>
        <taxon>Magnoliopsida</taxon>
        <taxon>eudicotyledons</taxon>
        <taxon>Gunneridae</taxon>
        <taxon>Pentapetalae</taxon>
        <taxon>asterids</taxon>
        <taxon>Ericales</taxon>
        <taxon>Ericaceae</taxon>
        <taxon>Vaccinioideae</taxon>
        <taxon>Vaccinieae</taxon>
        <taxon>Vaccinium</taxon>
    </lineage>
</organism>
<accession>A0ACB7YBG2</accession>
<evidence type="ECO:0000313" key="1">
    <source>
        <dbReference type="EMBL" id="KAH7850841.1"/>
    </source>
</evidence>
<name>A0ACB7YBG2_9ERIC</name>
<reference evidence="1 2" key="1">
    <citation type="journal article" date="2021" name="Hortic Res">
        <title>High-quality reference genome and annotation aids understanding of berry development for evergreen blueberry (Vaccinium darrowii).</title>
        <authorList>
            <person name="Yu J."/>
            <person name="Hulse-Kemp A.M."/>
            <person name="Babiker E."/>
            <person name="Staton M."/>
        </authorList>
    </citation>
    <scope>NUCLEOTIDE SEQUENCE [LARGE SCALE GENOMIC DNA]</scope>
    <source>
        <strain evidence="2">cv. NJ 8807/NJ 8810</strain>
        <tissue evidence="1">Young leaf</tissue>
    </source>
</reference>
<sequence>MGAYTAPVCHLLSPSPPNPSSSPDSEPLNPSNPRKNLLKLHPANVSRAPIAIQRRHLLLFSIPISLSSSIQLNSYALSSLDFLTPAERDASAVVSRRVAEAVELLERGRELQAQGDFNQALDYFTQVIENYKDFALSDYARVGRALALYEVGDRDESIAEMEDVSISLKGYPEVHAALAAALYVDKHAALLAENQFTIATLLDPHYTDIAYVRETKHWPPSLISSLQHFITFS</sequence>
<evidence type="ECO:0000313" key="2">
    <source>
        <dbReference type="Proteomes" id="UP000828048"/>
    </source>
</evidence>
<proteinExistence type="predicted"/>
<dbReference type="EMBL" id="CM037158">
    <property type="protein sequence ID" value="KAH7850841.1"/>
    <property type="molecule type" value="Genomic_DNA"/>
</dbReference>
<comment type="caution">
    <text evidence="1">The sequence shown here is derived from an EMBL/GenBank/DDBJ whole genome shotgun (WGS) entry which is preliminary data.</text>
</comment>
<gene>
    <name evidence="1" type="ORF">Vadar_003634</name>
</gene>
<dbReference type="Proteomes" id="UP000828048">
    <property type="component" value="Chromosome 8"/>
</dbReference>
<keyword evidence="2" id="KW-1185">Reference proteome</keyword>
<protein>
    <submittedName>
        <fullName evidence="1">Uncharacterized protein</fullName>
    </submittedName>
</protein>